<keyword evidence="1" id="KW-0812">Transmembrane</keyword>
<evidence type="ECO:0000313" key="3">
    <source>
        <dbReference type="Proteomes" id="UP001470230"/>
    </source>
</evidence>
<keyword evidence="1" id="KW-0472">Membrane</keyword>
<proteinExistence type="predicted"/>
<dbReference type="Proteomes" id="UP001470230">
    <property type="component" value="Unassembled WGS sequence"/>
</dbReference>
<feature type="transmembrane region" description="Helical" evidence="1">
    <location>
        <begin position="154"/>
        <end position="180"/>
    </location>
</feature>
<comment type="caution">
    <text evidence="2">The sequence shown here is derived from an EMBL/GenBank/DDBJ whole genome shotgun (WGS) entry which is preliminary data.</text>
</comment>
<protein>
    <submittedName>
        <fullName evidence="2">Uncharacterized protein</fullName>
    </submittedName>
</protein>
<dbReference type="EMBL" id="JAPFFF010000004">
    <property type="protein sequence ID" value="KAK8892893.1"/>
    <property type="molecule type" value="Genomic_DNA"/>
</dbReference>
<sequence>MIFFLINFTLSRQFNVTSNSIKSLVLYFHPHHCIEVSVSSEFHTYFSDLTKANGISLEIQTNNSSTFGPFNHRSHLDGIDFHPDNLGYKLIFTNEGNNEIQLATVFARTLKDSLKTINEDFSNFEFPISNYPSSKFSYFNSEGLIFHEKKYSSIVFFAFPISIFVICIVICIIGIPNVFYSCYSRKQQVSNDSD</sequence>
<keyword evidence="1" id="KW-1133">Transmembrane helix</keyword>
<keyword evidence="3" id="KW-1185">Reference proteome</keyword>
<evidence type="ECO:0000313" key="2">
    <source>
        <dbReference type="EMBL" id="KAK8892893.1"/>
    </source>
</evidence>
<accession>A0ABR2KPZ1</accession>
<gene>
    <name evidence="2" type="ORF">M9Y10_030144</name>
</gene>
<name>A0ABR2KPZ1_9EUKA</name>
<organism evidence="2 3">
    <name type="scientific">Tritrichomonas musculus</name>
    <dbReference type="NCBI Taxonomy" id="1915356"/>
    <lineage>
        <taxon>Eukaryota</taxon>
        <taxon>Metamonada</taxon>
        <taxon>Parabasalia</taxon>
        <taxon>Tritrichomonadida</taxon>
        <taxon>Tritrichomonadidae</taxon>
        <taxon>Tritrichomonas</taxon>
    </lineage>
</organism>
<evidence type="ECO:0000256" key="1">
    <source>
        <dbReference type="SAM" id="Phobius"/>
    </source>
</evidence>
<reference evidence="2 3" key="1">
    <citation type="submission" date="2024-04" db="EMBL/GenBank/DDBJ databases">
        <title>Tritrichomonas musculus Genome.</title>
        <authorList>
            <person name="Alves-Ferreira E."/>
            <person name="Grigg M."/>
            <person name="Lorenzi H."/>
            <person name="Galac M."/>
        </authorList>
    </citation>
    <scope>NUCLEOTIDE SEQUENCE [LARGE SCALE GENOMIC DNA]</scope>
    <source>
        <strain evidence="2 3">EAF2021</strain>
    </source>
</reference>